<dbReference type="GO" id="GO:0004508">
    <property type="term" value="F:steroid 17-alpha-monooxygenase activity"/>
    <property type="evidence" value="ECO:0007669"/>
    <property type="project" value="TreeGrafter"/>
</dbReference>
<evidence type="ECO:0000256" key="4">
    <source>
        <dbReference type="ARBA" id="ARBA00023002"/>
    </source>
</evidence>
<dbReference type="InterPro" id="IPR002401">
    <property type="entry name" value="Cyt_P450_E_grp-I"/>
</dbReference>
<dbReference type="AlphaFoldDB" id="A0A7R9QM48"/>
<evidence type="ECO:0000256" key="2">
    <source>
        <dbReference type="ARBA" id="ARBA00022617"/>
    </source>
</evidence>
<protein>
    <recommendedName>
        <fullName evidence="10">Cytochrome P450</fullName>
    </recommendedName>
</protein>
<dbReference type="Pfam" id="PF00067">
    <property type="entry name" value="p450"/>
    <property type="match status" value="2"/>
</dbReference>
<dbReference type="GO" id="GO:0042446">
    <property type="term" value="P:hormone biosynthetic process"/>
    <property type="evidence" value="ECO:0007669"/>
    <property type="project" value="TreeGrafter"/>
</dbReference>
<dbReference type="SUPFAM" id="SSF48264">
    <property type="entry name" value="Cytochrome P450"/>
    <property type="match status" value="1"/>
</dbReference>
<dbReference type="InterPro" id="IPR017972">
    <property type="entry name" value="Cyt_P450_CS"/>
</dbReference>
<keyword evidence="3 7" id="KW-0479">Metal-binding</keyword>
<evidence type="ECO:0000256" key="3">
    <source>
        <dbReference type="ARBA" id="ARBA00022723"/>
    </source>
</evidence>
<evidence type="ECO:0000256" key="7">
    <source>
        <dbReference type="RuleBase" id="RU000461"/>
    </source>
</evidence>
<dbReference type="OrthoDB" id="6513420at2759"/>
<dbReference type="EMBL" id="OC919351">
    <property type="protein sequence ID" value="CAD7651179.1"/>
    <property type="molecule type" value="Genomic_DNA"/>
</dbReference>
<reference evidence="8" key="1">
    <citation type="submission" date="2020-11" db="EMBL/GenBank/DDBJ databases">
        <authorList>
            <person name="Tran Van P."/>
        </authorList>
    </citation>
    <scope>NUCLEOTIDE SEQUENCE</scope>
</reference>
<dbReference type="PANTHER" id="PTHR24289:SF1">
    <property type="entry name" value="STEROID 17-ALPHA-HYDROXYLASE_17,20 LYASE"/>
    <property type="match status" value="1"/>
</dbReference>
<sequence>MGRPVTGFSQILLQNGKDVVLASHGPVWASLRRVAHSAVRKLAVSEKLSDLADDVVNETVETMIKNEGIGKPFNPKTYIYMSVINIIASSAFGKRYSFDDKELKFYEESFEYFRANTNKLALTDRVPILKPFYANVVNKTEQTMKGLSMSVKQKYMDRLKVHSKGEIHDFCDALIEAKEEAIADEKESASALTDVNLSLVIMDLFIAGTDTTQYTMRWIILLMANNIEMQLRMRHEINDIIGDRVADYHHKNDCHYVNAFIAETLRYKGVGPLGTPHVALCDYELDKDSKYISALPGFTPFGIGRRICLGEKLALAALFYITVRLLKSTPDYVFALPSGEGTADLEPDPNISFLHRVPKPYEIILKKR</sequence>
<keyword evidence="5 7" id="KW-0408">Iron</keyword>
<dbReference type="GO" id="GO:0042448">
    <property type="term" value="P:progesterone metabolic process"/>
    <property type="evidence" value="ECO:0007669"/>
    <property type="project" value="TreeGrafter"/>
</dbReference>
<dbReference type="PANTHER" id="PTHR24289">
    <property type="entry name" value="STEROID 17-ALPHA-HYDROXYLASE/17,20 LYASE"/>
    <property type="match status" value="1"/>
</dbReference>
<keyword evidence="6 7" id="KW-0503">Monooxygenase</keyword>
<keyword evidence="2 7" id="KW-0349">Heme</keyword>
<evidence type="ECO:0000256" key="5">
    <source>
        <dbReference type="ARBA" id="ARBA00023004"/>
    </source>
</evidence>
<keyword evidence="9" id="KW-1185">Reference proteome</keyword>
<proteinExistence type="inferred from homology"/>
<dbReference type="Gene3D" id="1.10.630.10">
    <property type="entry name" value="Cytochrome P450"/>
    <property type="match status" value="2"/>
</dbReference>
<evidence type="ECO:0008006" key="10">
    <source>
        <dbReference type="Google" id="ProtNLM"/>
    </source>
</evidence>
<dbReference type="GO" id="GO:0020037">
    <property type="term" value="F:heme binding"/>
    <property type="evidence" value="ECO:0007669"/>
    <property type="project" value="InterPro"/>
</dbReference>
<organism evidence="8">
    <name type="scientific">Oppiella nova</name>
    <dbReference type="NCBI Taxonomy" id="334625"/>
    <lineage>
        <taxon>Eukaryota</taxon>
        <taxon>Metazoa</taxon>
        <taxon>Ecdysozoa</taxon>
        <taxon>Arthropoda</taxon>
        <taxon>Chelicerata</taxon>
        <taxon>Arachnida</taxon>
        <taxon>Acari</taxon>
        <taxon>Acariformes</taxon>
        <taxon>Sarcoptiformes</taxon>
        <taxon>Oribatida</taxon>
        <taxon>Brachypylina</taxon>
        <taxon>Oppioidea</taxon>
        <taxon>Oppiidae</taxon>
        <taxon>Oppiella</taxon>
    </lineage>
</organism>
<keyword evidence="4 7" id="KW-0560">Oxidoreductase</keyword>
<evidence type="ECO:0000256" key="6">
    <source>
        <dbReference type="ARBA" id="ARBA00023033"/>
    </source>
</evidence>
<dbReference type="PROSITE" id="PS00086">
    <property type="entry name" value="CYTOCHROME_P450"/>
    <property type="match status" value="1"/>
</dbReference>
<dbReference type="Proteomes" id="UP000728032">
    <property type="component" value="Unassembled WGS sequence"/>
</dbReference>
<accession>A0A7R9QM48</accession>
<dbReference type="PRINTS" id="PR00463">
    <property type="entry name" value="EP450I"/>
</dbReference>
<comment type="similarity">
    <text evidence="1 7">Belongs to the cytochrome P450 family.</text>
</comment>
<evidence type="ECO:0000313" key="9">
    <source>
        <dbReference type="Proteomes" id="UP000728032"/>
    </source>
</evidence>
<evidence type="ECO:0000313" key="8">
    <source>
        <dbReference type="EMBL" id="CAD7651179.1"/>
    </source>
</evidence>
<dbReference type="InterPro" id="IPR036396">
    <property type="entry name" value="Cyt_P450_sf"/>
</dbReference>
<name>A0A7R9QM48_9ACAR</name>
<dbReference type="EMBL" id="CAJPVJ010004526">
    <property type="protein sequence ID" value="CAG2168693.1"/>
    <property type="molecule type" value="Genomic_DNA"/>
</dbReference>
<gene>
    <name evidence="8" type="ORF">ONB1V03_LOCUS8180</name>
</gene>
<evidence type="ECO:0000256" key="1">
    <source>
        <dbReference type="ARBA" id="ARBA00010617"/>
    </source>
</evidence>
<dbReference type="PRINTS" id="PR00385">
    <property type="entry name" value="P450"/>
</dbReference>
<dbReference type="GO" id="GO:0005506">
    <property type="term" value="F:iron ion binding"/>
    <property type="evidence" value="ECO:0007669"/>
    <property type="project" value="InterPro"/>
</dbReference>
<dbReference type="InterPro" id="IPR001128">
    <property type="entry name" value="Cyt_P450"/>
</dbReference>